<gene>
    <name evidence="11" type="ORF">WMO43_03505</name>
</gene>
<proteinExistence type="inferred from homology"/>
<name>A0ABV1HB55_9FIRM</name>
<evidence type="ECO:0000313" key="12">
    <source>
        <dbReference type="Proteomes" id="UP001454489"/>
    </source>
</evidence>
<dbReference type="EMBL" id="JBBMEX010000002">
    <property type="protein sequence ID" value="MEQ2556948.1"/>
    <property type="molecule type" value="Genomic_DNA"/>
</dbReference>
<comment type="similarity">
    <text evidence="2 9">Belongs to the peptidase M18 family.</text>
</comment>
<evidence type="ECO:0000256" key="5">
    <source>
        <dbReference type="ARBA" id="ARBA00022723"/>
    </source>
</evidence>
<comment type="cofactor">
    <cofactor evidence="1 10">
        <name>Zn(2+)</name>
        <dbReference type="ChEBI" id="CHEBI:29105"/>
    </cofactor>
</comment>
<dbReference type="SUPFAM" id="SSF53187">
    <property type="entry name" value="Zn-dependent exopeptidases"/>
    <property type="match status" value="1"/>
</dbReference>
<dbReference type="SUPFAM" id="SSF101821">
    <property type="entry name" value="Aminopeptidase/glucanase lid domain"/>
    <property type="match status" value="1"/>
</dbReference>
<dbReference type="Gene3D" id="3.40.630.10">
    <property type="entry name" value="Zn peptidases"/>
    <property type="match status" value="1"/>
</dbReference>
<evidence type="ECO:0000313" key="11">
    <source>
        <dbReference type="EMBL" id="MEQ2556948.1"/>
    </source>
</evidence>
<evidence type="ECO:0000256" key="9">
    <source>
        <dbReference type="RuleBase" id="RU004386"/>
    </source>
</evidence>
<comment type="caution">
    <text evidence="11">The sequence shown here is derived from an EMBL/GenBank/DDBJ whole genome shotgun (WGS) entry which is preliminary data.</text>
</comment>
<keyword evidence="6 9" id="KW-0378">Hydrolase</keyword>
<keyword evidence="7 9" id="KW-0862">Zinc</keyword>
<sequence length="429" mass="47396">MNTTAEQLFHLIEKGGSPYQVVEEAEKRLKEAGFEKLEFHTAWGLTGGKSYYMIHHGTTLIAFTIPKTLYYRESFRMAAAHTDFPCLRIKPNPEMEMSGYQQLNVEVYGGAILNTWLDRPLGIAGKVALASDEVFAPRIVHFSSEYPVAVIPNIAIHMNPALNKGVELNKQKDMIPIVGVAGEEMQQKDFFYEYLAKELQVSKEEILDFDLYLYNTEMPETVGMDKELISAPRLDNLTSVQALLDGIITGGREDGINLIALFDHEEIGSRTKQGAGSMLLRDVVEKIQISLGRDACQVKEALYQSMLLSVDVAHAMHPNQNQKADVTNQPVLNRGFCIKESGNQSYATDCEVVAIVEQICKKEGIAYQKYANRSDIAGGSTLGAIAGSLMPVQTVDIGVPILAMHSARELMGADDMAALSRFVGSYFSI</sequence>
<dbReference type="EC" id="3.4.11.-" evidence="10"/>
<evidence type="ECO:0000256" key="2">
    <source>
        <dbReference type="ARBA" id="ARBA00008290"/>
    </source>
</evidence>
<evidence type="ECO:0000256" key="3">
    <source>
        <dbReference type="ARBA" id="ARBA00022438"/>
    </source>
</evidence>
<keyword evidence="8 9" id="KW-0482">Metalloprotease</keyword>
<dbReference type="InterPro" id="IPR001948">
    <property type="entry name" value="Peptidase_M18"/>
</dbReference>
<evidence type="ECO:0000256" key="1">
    <source>
        <dbReference type="ARBA" id="ARBA00001947"/>
    </source>
</evidence>
<keyword evidence="5 9" id="KW-0479">Metal-binding</keyword>
<dbReference type="PRINTS" id="PR00932">
    <property type="entry name" value="AMINO1PTASE"/>
</dbReference>
<evidence type="ECO:0000256" key="4">
    <source>
        <dbReference type="ARBA" id="ARBA00022670"/>
    </source>
</evidence>
<organism evidence="11 12">
    <name type="scientific">Maccoyibacter intestinihominis</name>
    <dbReference type="NCBI Taxonomy" id="3133499"/>
    <lineage>
        <taxon>Bacteria</taxon>
        <taxon>Bacillati</taxon>
        <taxon>Bacillota</taxon>
        <taxon>Clostridia</taxon>
        <taxon>Lachnospirales</taxon>
        <taxon>Lachnospiraceae</taxon>
        <taxon>Maccoyibacter</taxon>
    </lineage>
</organism>
<protein>
    <recommendedName>
        <fullName evidence="10">M18 family aminopeptidase</fullName>
        <ecNumber evidence="10">3.4.11.-</ecNumber>
    </recommendedName>
</protein>
<keyword evidence="4 9" id="KW-0645">Protease</keyword>
<evidence type="ECO:0000256" key="7">
    <source>
        <dbReference type="ARBA" id="ARBA00022833"/>
    </source>
</evidence>
<dbReference type="RefSeq" id="WP_353529971.1">
    <property type="nucleotide sequence ID" value="NZ_JBBMEX010000002.1"/>
</dbReference>
<dbReference type="InterPro" id="IPR023358">
    <property type="entry name" value="Peptidase_M18_dom2"/>
</dbReference>
<dbReference type="Proteomes" id="UP001454489">
    <property type="component" value="Unassembled WGS sequence"/>
</dbReference>
<evidence type="ECO:0000256" key="10">
    <source>
        <dbReference type="RuleBase" id="RU004387"/>
    </source>
</evidence>
<evidence type="ECO:0000256" key="6">
    <source>
        <dbReference type="ARBA" id="ARBA00022801"/>
    </source>
</evidence>
<accession>A0ABV1HB55</accession>
<keyword evidence="12" id="KW-1185">Reference proteome</keyword>
<dbReference type="NCBIfam" id="NF002759">
    <property type="entry name" value="PRK02813.1"/>
    <property type="match status" value="1"/>
</dbReference>
<dbReference type="Gene3D" id="2.30.250.10">
    <property type="entry name" value="Aminopeptidase i, Domain 2"/>
    <property type="match status" value="1"/>
</dbReference>
<dbReference type="GO" id="GO:0004177">
    <property type="term" value="F:aminopeptidase activity"/>
    <property type="evidence" value="ECO:0007669"/>
    <property type="project" value="UniProtKB-KW"/>
</dbReference>
<reference evidence="11 12" key="1">
    <citation type="submission" date="2024-03" db="EMBL/GenBank/DDBJ databases">
        <title>Human intestinal bacterial collection.</title>
        <authorList>
            <person name="Pauvert C."/>
            <person name="Hitch T.C.A."/>
            <person name="Clavel T."/>
        </authorList>
    </citation>
    <scope>NUCLEOTIDE SEQUENCE [LARGE SCALE GENOMIC DNA]</scope>
    <source>
        <strain evidence="11 12">CLA-AA-H185</strain>
    </source>
</reference>
<keyword evidence="3 9" id="KW-0031">Aminopeptidase</keyword>
<dbReference type="Pfam" id="PF02127">
    <property type="entry name" value="Peptidase_M18"/>
    <property type="match status" value="1"/>
</dbReference>
<evidence type="ECO:0000256" key="8">
    <source>
        <dbReference type="ARBA" id="ARBA00023049"/>
    </source>
</evidence>
<dbReference type="PANTHER" id="PTHR28570">
    <property type="entry name" value="ASPARTYL AMINOPEPTIDASE"/>
    <property type="match status" value="1"/>
</dbReference>
<dbReference type="PANTHER" id="PTHR28570:SF3">
    <property type="entry name" value="ASPARTYL AMINOPEPTIDASE"/>
    <property type="match status" value="1"/>
</dbReference>